<dbReference type="InterPro" id="IPR019455">
    <property type="entry name" value="Acetolactate_synth_ssu_C"/>
</dbReference>
<dbReference type="Gene3D" id="3.30.70.1150">
    <property type="entry name" value="ACT-like. Chain A, domain 2"/>
    <property type="match status" value="1"/>
</dbReference>
<protein>
    <recommendedName>
        <fullName evidence="5">acetolactate synthase</fullName>
        <ecNumber evidence="5">2.2.1.6</ecNumber>
    </recommendedName>
</protein>
<gene>
    <name evidence="10" type="ORF">SAMN05192529_12521</name>
</gene>
<dbReference type="Pfam" id="PF10369">
    <property type="entry name" value="ALS_ss_C"/>
    <property type="match status" value="1"/>
</dbReference>
<dbReference type="OrthoDB" id="1523722at2"/>
<comment type="subunit">
    <text evidence="4">Dimer of large and small chains.</text>
</comment>
<comment type="pathway">
    <text evidence="1">Amino-acid biosynthesis; L-isoleucine biosynthesis; L-isoleucine from 2-oxobutanoate: step 1/4.</text>
</comment>
<dbReference type="STRING" id="551991.SAMN05192529_12521"/>
<dbReference type="GO" id="GO:0009099">
    <property type="term" value="P:L-valine biosynthetic process"/>
    <property type="evidence" value="ECO:0007669"/>
    <property type="project" value="UniProtKB-UniPathway"/>
</dbReference>
<evidence type="ECO:0000259" key="9">
    <source>
        <dbReference type="PROSITE" id="PS51671"/>
    </source>
</evidence>
<dbReference type="GO" id="GO:0009097">
    <property type="term" value="P:isoleucine biosynthetic process"/>
    <property type="evidence" value="ECO:0007669"/>
    <property type="project" value="UniProtKB-UniPathway"/>
</dbReference>
<keyword evidence="6" id="KW-0028">Amino-acid biosynthesis</keyword>
<dbReference type="EMBL" id="FNQY01000025">
    <property type="protein sequence ID" value="SEA52640.1"/>
    <property type="molecule type" value="Genomic_DNA"/>
</dbReference>
<dbReference type="CDD" id="cd04878">
    <property type="entry name" value="ACT_AHAS"/>
    <property type="match status" value="1"/>
</dbReference>
<keyword evidence="7" id="KW-0100">Branched-chain amino acid biosynthesis</keyword>
<dbReference type="SUPFAM" id="SSF55021">
    <property type="entry name" value="ACT-like"/>
    <property type="match status" value="2"/>
</dbReference>
<dbReference type="GO" id="GO:0003984">
    <property type="term" value="F:acetolactate synthase activity"/>
    <property type="evidence" value="ECO:0007669"/>
    <property type="project" value="UniProtKB-EC"/>
</dbReference>
<evidence type="ECO:0000256" key="5">
    <source>
        <dbReference type="ARBA" id="ARBA00013145"/>
    </source>
</evidence>
<evidence type="ECO:0000256" key="3">
    <source>
        <dbReference type="ARBA" id="ARBA00006341"/>
    </source>
</evidence>
<reference evidence="10 11" key="1">
    <citation type="submission" date="2016-10" db="EMBL/GenBank/DDBJ databases">
        <authorList>
            <person name="de Groot N.N."/>
        </authorList>
    </citation>
    <scope>NUCLEOTIDE SEQUENCE [LARGE SCALE GENOMIC DNA]</scope>
    <source>
        <strain evidence="10 11">Vu-144</strain>
    </source>
</reference>
<dbReference type="Pfam" id="PF22629">
    <property type="entry name" value="ACT_AHAS_ss"/>
    <property type="match status" value="1"/>
</dbReference>
<evidence type="ECO:0000313" key="11">
    <source>
        <dbReference type="Proteomes" id="UP000199041"/>
    </source>
</evidence>
<sequence>MKNQASIKYAPAAESSSAPHQKKEFTISVFTENQIGLLSRIAIMFSRRKINVESLNVSPTEIEGISRFTIVISEVEEVVSKLNRQIEKQVEVLKSYYNVNEDIVWQELAMYKVPTSVISEKAKVERLLREYGAQAVAIRSDYTVFETVGHREETDGLLNALAPYGLIEFVRSARVAIIKDSEGFHAKLKEFEQHEPSQEVIENEFLDKRDEVFTM</sequence>
<dbReference type="UniPathway" id="UPA00049">
    <property type="reaction ID" value="UER00059"/>
</dbReference>
<feature type="domain" description="ACT" evidence="9">
    <location>
        <begin position="26"/>
        <end position="95"/>
    </location>
</feature>
<evidence type="ECO:0000256" key="2">
    <source>
        <dbReference type="ARBA" id="ARBA00005025"/>
    </source>
</evidence>
<comment type="catalytic activity">
    <reaction evidence="8">
        <text>2 pyruvate + H(+) = (2S)-2-acetolactate + CO2</text>
        <dbReference type="Rhea" id="RHEA:25249"/>
        <dbReference type="ChEBI" id="CHEBI:15361"/>
        <dbReference type="ChEBI" id="CHEBI:15378"/>
        <dbReference type="ChEBI" id="CHEBI:16526"/>
        <dbReference type="ChEBI" id="CHEBI:58476"/>
        <dbReference type="EC" id="2.2.1.6"/>
    </reaction>
</comment>
<dbReference type="InterPro" id="IPR039557">
    <property type="entry name" value="AHAS_ACT"/>
</dbReference>
<evidence type="ECO:0000313" key="10">
    <source>
        <dbReference type="EMBL" id="SEA52640.1"/>
    </source>
</evidence>
<dbReference type="GO" id="GO:0005829">
    <property type="term" value="C:cytosol"/>
    <property type="evidence" value="ECO:0007669"/>
    <property type="project" value="TreeGrafter"/>
</dbReference>
<comment type="pathway">
    <text evidence="2">Amino-acid biosynthesis; L-valine biosynthesis; L-valine from pyruvate: step 1/4.</text>
</comment>
<dbReference type="InterPro" id="IPR027271">
    <property type="entry name" value="Acetolactate_synth/TF_NikR_C"/>
</dbReference>
<evidence type="ECO:0000256" key="6">
    <source>
        <dbReference type="ARBA" id="ARBA00022605"/>
    </source>
</evidence>
<dbReference type="Gene3D" id="3.30.70.260">
    <property type="match status" value="1"/>
</dbReference>
<dbReference type="NCBIfam" id="TIGR00119">
    <property type="entry name" value="acolac_sm"/>
    <property type="match status" value="1"/>
</dbReference>
<dbReference type="RefSeq" id="WP_091400544.1">
    <property type="nucleotide sequence ID" value="NZ_FNQY01000025.1"/>
</dbReference>
<accession>A0A1H4BX46</accession>
<dbReference type="EC" id="2.2.1.6" evidence="5"/>
<evidence type="ECO:0000256" key="4">
    <source>
        <dbReference type="ARBA" id="ARBA00011744"/>
    </source>
</evidence>
<dbReference type="InterPro" id="IPR045865">
    <property type="entry name" value="ACT-like_dom_sf"/>
</dbReference>
<dbReference type="AlphaFoldDB" id="A0A1H4BX46"/>
<dbReference type="PROSITE" id="PS51671">
    <property type="entry name" value="ACT"/>
    <property type="match status" value="1"/>
</dbReference>
<dbReference type="GO" id="GO:1990610">
    <property type="term" value="F:acetolactate synthase regulator activity"/>
    <property type="evidence" value="ECO:0007669"/>
    <property type="project" value="InterPro"/>
</dbReference>
<dbReference type="InterPro" id="IPR004789">
    <property type="entry name" value="Acetalactate_synth_ssu"/>
</dbReference>
<dbReference type="InterPro" id="IPR002912">
    <property type="entry name" value="ACT_dom"/>
</dbReference>
<dbReference type="InterPro" id="IPR054480">
    <property type="entry name" value="AHAS_small-like_ACT"/>
</dbReference>
<organism evidence="10 11">
    <name type="scientific">Arachidicoccus rhizosphaerae</name>
    <dbReference type="NCBI Taxonomy" id="551991"/>
    <lineage>
        <taxon>Bacteria</taxon>
        <taxon>Pseudomonadati</taxon>
        <taxon>Bacteroidota</taxon>
        <taxon>Chitinophagia</taxon>
        <taxon>Chitinophagales</taxon>
        <taxon>Chitinophagaceae</taxon>
        <taxon>Arachidicoccus</taxon>
    </lineage>
</organism>
<name>A0A1H4BX46_9BACT</name>
<dbReference type="PANTHER" id="PTHR30239">
    <property type="entry name" value="ACETOLACTATE SYNTHASE SMALL SUBUNIT"/>
    <property type="match status" value="1"/>
</dbReference>
<dbReference type="PANTHER" id="PTHR30239:SF0">
    <property type="entry name" value="ACETOLACTATE SYNTHASE SMALL SUBUNIT 1, CHLOROPLASTIC"/>
    <property type="match status" value="1"/>
</dbReference>
<evidence type="ECO:0000256" key="7">
    <source>
        <dbReference type="ARBA" id="ARBA00023304"/>
    </source>
</evidence>
<keyword evidence="11" id="KW-1185">Reference proteome</keyword>
<evidence type="ECO:0000256" key="1">
    <source>
        <dbReference type="ARBA" id="ARBA00004974"/>
    </source>
</evidence>
<proteinExistence type="inferred from homology"/>
<comment type="similarity">
    <text evidence="3">Belongs to the acetolactate synthase small subunit family.</text>
</comment>
<dbReference type="UniPathway" id="UPA00047">
    <property type="reaction ID" value="UER00055"/>
</dbReference>
<evidence type="ECO:0000256" key="8">
    <source>
        <dbReference type="ARBA" id="ARBA00048670"/>
    </source>
</evidence>
<dbReference type="Proteomes" id="UP000199041">
    <property type="component" value="Unassembled WGS sequence"/>
</dbReference>